<dbReference type="SUPFAM" id="SSF47616">
    <property type="entry name" value="GST C-terminal domain-like"/>
    <property type="match status" value="1"/>
</dbReference>
<feature type="domain" description="GST N-terminal" evidence="8">
    <location>
        <begin position="2"/>
        <end position="84"/>
    </location>
</feature>
<evidence type="ECO:0000256" key="2">
    <source>
        <dbReference type="ARBA" id="ARBA00022768"/>
    </source>
</evidence>
<dbReference type="FunFam" id="3.40.30.10:FF:000233">
    <property type="entry name" value="Elongation factor 1-gamma"/>
    <property type="match status" value="1"/>
</dbReference>
<dbReference type="InParanoid" id="A0A7R8UQX2"/>
<dbReference type="PANTHER" id="PTHR43986:SF1">
    <property type="entry name" value="ELONGATION FACTOR 1-GAMMA"/>
    <property type="match status" value="1"/>
</dbReference>
<dbReference type="AlphaFoldDB" id="A0A7R8UQX2"/>
<dbReference type="GO" id="GO:0003746">
    <property type="term" value="F:translation elongation factor activity"/>
    <property type="evidence" value="ECO:0007669"/>
    <property type="project" value="UniProtKB-UniRule"/>
</dbReference>
<dbReference type="Proteomes" id="UP000594454">
    <property type="component" value="Chromosome 3"/>
</dbReference>
<evidence type="ECO:0000256" key="6">
    <source>
        <dbReference type="SAM" id="MobiDB-lite"/>
    </source>
</evidence>
<sequence length="421" mass="48581">MAAGKLYTYPENFRAYKGLIAAQFSGAKVEVAKDFIFGDTNKKKPFLKKFPTGKVPAFETADGKCLVEGNAIAYYLASEDLRGGKDSFNQAEVQQWMSFADNEILPASCAWVFPLLGIMPYEAQAVNRSKEDVTAVLKLLNSKLLLDTYLVGERITLADIVVFCNLLHLYQYVLEPSLRTQYASVTRWFLTILNQPQVQKVVENFELCAKTLKHDPKRFAEFQKKCSELSAPPAEPKKEETKQKEKEKETEDGEEQIHEEKSKDPFDLLPKGTFNMDAFKRFYSNEDEAKSIPYFWEKFDPENYSIWFGEYKYNNELTKVFMSCNLITGMFQRLDKMRKQAFASVCLFGEDNNSTISGLWVWRGKDLAFTLSPDWQIDYDCYDWKKLDPSSEETKKLVANYFSWTGTDKDGRKFNQGKIFK</sequence>
<dbReference type="PROSITE" id="PS50040">
    <property type="entry name" value="EF1G_C"/>
    <property type="match status" value="1"/>
</dbReference>
<dbReference type="InterPro" id="IPR004046">
    <property type="entry name" value="GST_C"/>
</dbReference>
<feature type="domain" description="GST C-terminal" evidence="9">
    <location>
        <begin position="86"/>
        <end position="219"/>
    </location>
</feature>
<dbReference type="CDD" id="cd03044">
    <property type="entry name" value="GST_N_EF1Bgamma"/>
    <property type="match status" value="1"/>
</dbReference>
<dbReference type="PANTHER" id="PTHR43986">
    <property type="entry name" value="ELONGATION FACTOR 1-GAMMA"/>
    <property type="match status" value="1"/>
</dbReference>
<dbReference type="GO" id="GO:0005737">
    <property type="term" value="C:cytoplasm"/>
    <property type="evidence" value="ECO:0007669"/>
    <property type="project" value="TreeGrafter"/>
</dbReference>
<dbReference type="InterPro" id="IPR050802">
    <property type="entry name" value="EF-GSTs"/>
</dbReference>
<dbReference type="SFLD" id="SFLDS00019">
    <property type="entry name" value="Glutathione_Transferase_(cytos"/>
    <property type="match status" value="1"/>
</dbReference>
<dbReference type="PROSITE" id="PS50405">
    <property type="entry name" value="GST_CTER"/>
    <property type="match status" value="1"/>
</dbReference>
<dbReference type="EMBL" id="LR899011">
    <property type="protein sequence ID" value="CAD7085356.1"/>
    <property type="molecule type" value="Genomic_DNA"/>
</dbReference>
<keyword evidence="2 5" id="KW-0251">Elongation factor</keyword>
<dbReference type="InterPro" id="IPR004045">
    <property type="entry name" value="Glutathione_S-Trfase_N"/>
</dbReference>
<dbReference type="FunCoup" id="A0A7R8UQX2">
    <property type="interactions" value="1668"/>
</dbReference>
<dbReference type="Gene3D" id="3.30.70.1010">
    <property type="entry name" value="Translation elongation factor EF1B, gamma chain, conserved domain"/>
    <property type="match status" value="1"/>
</dbReference>
<gene>
    <name evidence="10" type="ORF">HERILL_LOCUS8204</name>
</gene>
<dbReference type="InterPro" id="IPR010987">
    <property type="entry name" value="Glutathione-S-Trfase_C-like"/>
</dbReference>
<dbReference type="InterPro" id="IPR036282">
    <property type="entry name" value="Glutathione-S-Trfase_C_sf"/>
</dbReference>
<keyword evidence="11" id="KW-1185">Reference proteome</keyword>
<dbReference type="Pfam" id="PF00647">
    <property type="entry name" value="EF1G"/>
    <property type="match status" value="1"/>
</dbReference>
<dbReference type="OMA" id="TQYFSWT"/>
<reference evidence="10 11" key="1">
    <citation type="submission" date="2020-11" db="EMBL/GenBank/DDBJ databases">
        <authorList>
            <person name="Wallbank WR R."/>
            <person name="Pardo Diaz C."/>
            <person name="Kozak K."/>
            <person name="Martin S."/>
            <person name="Jiggins C."/>
            <person name="Moest M."/>
            <person name="Warren A I."/>
            <person name="Generalovic N T."/>
            <person name="Byers J.R.P. K."/>
            <person name="Montejo-Kovacevich G."/>
            <person name="Yen C E."/>
        </authorList>
    </citation>
    <scope>NUCLEOTIDE SEQUENCE [LARGE SCALE GENOMIC DNA]</scope>
</reference>
<proteinExistence type="predicted"/>
<feature type="compositionally biased region" description="Basic and acidic residues" evidence="6">
    <location>
        <begin position="235"/>
        <end position="262"/>
    </location>
</feature>
<dbReference type="Pfam" id="PF02798">
    <property type="entry name" value="GST_N"/>
    <property type="match status" value="1"/>
</dbReference>
<evidence type="ECO:0000259" key="9">
    <source>
        <dbReference type="PROSITE" id="PS50405"/>
    </source>
</evidence>
<dbReference type="GO" id="GO:0005634">
    <property type="term" value="C:nucleus"/>
    <property type="evidence" value="ECO:0007669"/>
    <property type="project" value="TreeGrafter"/>
</dbReference>
<feature type="domain" description="EF-1-gamma C-terminal" evidence="7">
    <location>
        <begin position="262"/>
        <end position="421"/>
    </location>
</feature>
<dbReference type="PROSITE" id="PS50404">
    <property type="entry name" value="GST_NTER"/>
    <property type="match status" value="1"/>
</dbReference>
<keyword evidence="3 5" id="KW-0648">Protein biosynthesis</keyword>
<evidence type="ECO:0000256" key="4">
    <source>
        <dbReference type="ARBA" id="ARBA00030426"/>
    </source>
</evidence>
<name>A0A7R8UQX2_HERIL</name>
<dbReference type="FunFam" id="3.30.70.1010:FF:000001">
    <property type="entry name" value="Elongation factor 1-gamma 1"/>
    <property type="match status" value="1"/>
</dbReference>
<dbReference type="Gene3D" id="1.20.1050.10">
    <property type="match status" value="1"/>
</dbReference>
<dbReference type="Gene3D" id="3.40.30.10">
    <property type="entry name" value="Glutaredoxin"/>
    <property type="match status" value="1"/>
</dbReference>
<evidence type="ECO:0000259" key="8">
    <source>
        <dbReference type="PROSITE" id="PS50404"/>
    </source>
</evidence>
<dbReference type="SMART" id="SM01183">
    <property type="entry name" value="EF1G"/>
    <property type="match status" value="1"/>
</dbReference>
<dbReference type="InterPro" id="IPR040079">
    <property type="entry name" value="Glutathione_S-Trfase"/>
</dbReference>
<protein>
    <recommendedName>
        <fullName evidence="1">Elongation factor 1-gamma</fullName>
    </recommendedName>
    <alternativeName>
        <fullName evidence="4">eEF-1B gamma</fullName>
    </alternativeName>
</protein>
<dbReference type="InterPro" id="IPR001662">
    <property type="entry name" value="EF1B_G_C"/>
</dbReference>
<evidence type="ECO:0000256" key="1">
    <source>
        <dbReference type="ARBA" id="ARBA00022218"/>
    </source>
</evidence>
<organism evidence="10 11">
    <name type="scientific">Hermetia illucens</name>
    <name type="common">Black soldier fly</name>
    <dbReference type="NCBI Taxonomy" id="343691"/>
    <lineage>
        <taxon>Eukaryota</taxon>
        <taxon>Metazoa</taxon>
        <taxon>Ecdysozoa</taxon>
        <taxon>Arthropoda</taxon>
        <taxon>Hexapoda</taxon>
        <taxon>Insecta</taxon>
        <taxon>Pterygota</taxon>
        <taxon>Neoptera</taxon>
        <taxon>Endopterygota</taxon>
        <taxon>Diptera</taxon>
        <taxon>Brachycera</taxon>
        <taxon>Stratiomyomorpha</taxon>
        <taxon>Stratiomyidae</taxon>
        <taxon>Hermetiinae</taxon>
        <taxon>Hermetia</taxon>
    </lineage>
</organism>
<dbReference type="Pfam" id="PF00043">
    <property type="entry name" value="GST_C"/>
    <property type="match status" value="1"/>
</dbReference>
<dbReference type="SUPFAM" id="SSF52833">
    <property type="entry name" value="Thioredoxin-like"/>
    <property type="match status" value="1"/>
</dbReference>
<dbReference type="CDD" id="cd03181">
    <property type="entry name" value="GST_C_EF1Bgamma_like"/>
    <property type="match status" value="1"/>
</dbReference>
<evidence type="ECO:0000259" key="7">
    <source>
        <dbReference type="PROSITE" id="PS50040"/>
    </source>
</evidence>
<feature type="region of interest" description="Disordered" evidence="6">
    <location>
        <begin position="227"/>
        <end position="262"/>
    </location>
</feature>
<accession>A0A7R8UQX2</accession>
<dbReference type="SUPFAM" id="SSF89942">
    <property type="entry name" value="eEF1-gamma domain"/>
    <property type="match status" value="1"/>
</dbReference>
<evidence type="ECO:0000313" key="11">
    <source>
        <dbReference type="Proteomes" id="UP000594454"/>
    </source>
</evidence>
<dbReference type="InterPro" id="IPR036249">
    <property type="entry name" value="Thioredoxin-like_sf"/>
</dbReference>
<dbReference type="SFLD" id="SFLDG00358">
    <property type="entry name" value="Main_(cytGST)"/>
    <property type="match status" value="1"/>
</dbReference>
<dbReference type="FunFam" id="1.20.1050.10:FF:000006">
    <property type="entry name" value="Elongation factor 1 gamma"/>
    <property type="match status" value="1"/>
</dbReference>
<dbReference type="InterPro" id="IPR036433">
    <property type="entry name" value="EF1B_G_C_sf"/>
</dbReference>
<dbReference type="OrthoDB" id="249703at2759"/>
<evidence type="ECO:0000256" key="3">
    <source>
        <dbReference type="ARBA" id="ARBA00022917"/>
    </source>
</evidence>
<evidence type="ECO:0000313" key="10">
    <source>
        <dbReference type="EMBL" id="CAD7085356.1"/>
    </source>
</evidence>
<evidence type="ECO:0000256" key="5">
    <source>
        <dbReference type="PROSITE-ProRule" id="PRU00519"/>
    </source>
</evidence>